<reference evidence="1" key="2">
    <citation type="submission" date="2020-09" db="EMBL/GenBank/DDBJ databases">
        <authorList>
            <person name="Sun Q."/>
            <person name="Kim S."/>
        </authorList>
    </citation>
    <scope>NUCLEOTIDE SEQUENCE</scope>
    <source>
        <strain evidence="1">KCTC 32182</strain>
    </source>
</reference>
<dbReference type="RefSeq" id="WP_189531279.1">
    <property type="nucleotide sequence ID" value="NZ_BMYX01000002.1"/>
</dbReference>
<gene>
    <name evidence="1" type="ORF">GCM10011289_07140</name>
</gene>
<sequence>MAKVTVKHSAAQAAAPAASLQARLDRTVEVTDALGRTLTLKKPGVLDQLHLIETLGATAKNDMYLNIVVPILYVVAIDGDTVYKPASKRELEAIVQRLDEDGLQAVAKGVEEHFAAPAGEAGFKEALGN</sequence>
<dbReference type="AlphaFoldDB" id="A0A918NZ16"/>
<dbReference type="EMBL" id="BMYX01000002">
    <property type="protein sequence ID" value="GGY07106.1"/>
    <property type="molecule type" value="Genomic_DNA"/>
</dbReference>
<dbReference type="Proteomes" id="UP000645257">
    <property type="component" value="Unassembled WGS sequence"/>
</dbReference>
<name>A0A918NZ16_9NEIS</name>
<organism evidence="1 2">
    <name type="scientific">Paludibacterium paludis</name>
    <dbReference type="NCBI Taxonomy" id="1225769"/>
    <lineage>
        <taxon>Bacteria</taxon>
        <taxon>Pseudomonadati</taxon>
        <taxon>Pseudomonadota</taxon>
        <taxon>Betaproteobacteria</taxon>
        <taxon>Neisseriales</taxon>
        <taxon>Chromobacteriaceae</taxon>
        <taxon>Paludibacterium</taxon>
    </lineage>
</organism>
<evidence type="ECO:0008006" key="3">
    <source>
        <dbReference type="Google" id="ProtNLM"/>
    </source>
</evidence>
<evidence type="ECO:0000313" key="1">
    <source>
        <dbReference type="EMBL" id="GGY07106.1"/>
    </source>
</evidence>
<keyword evidence="2" id="KW-1185">Reference proteome</keyword>
<accession>A0A918NZ16</accession>
<comment type="caution">
    <text evidence="1">The sequence shown here is derived from an EMBL/GenBank/DDBJ whole genome shotgun (WGS) entry which is preliminary data.</text>
</comment>
<reference evidence="1" key="1">
    <citation type="journal article" date="2014" name="Int. J. Syst. Evol. Microbiol.">
        <title>Complete genome sequence of Corynebacterium casei LMG S-19264T (=DSM 44701T), isolated from a smear-ripened cheese.</title>
        <authorList>
            <consortium name="US DOE Joint Genome Institute (JGI-PGF)"/>
            <person name="Walter F."/>
            <person name="Albersmeier A."/>
            <person name="Kalinowski J."/>
            <person name="Ruckert C."/>
        </authorList>
    </citation>
    <scope>NUCLEOTIDE SEQUENCE</scope>
    <source>
        <strain evidence="1">KCTC 32182</strain>
    </source>
</reference>
<protein>
    <recommendedName>
        <fullName evidence="3">Tail assembly chaperone</fullName>
    </recommendedName>
</protein>
<proteinExistence type="predicted"/>
<evidence type="ECO:0000313" key="2">
    <source>
        <dbReference type="Proteomes" id="UP000645257"/>
    </source>
</evidence>